<reference evidence="3" key="1">
    <citation type="journal article" date="2019" name="Int. J. Syst. Evol. Microbiol.">
        <title>The Global Catalogue of Microorganisms (GCM) 10K type strain sequencing project: providing services to taxonomists for standard genome sequencing and annotation.</title>
        <authorList>
            <consortium name="The Broad Institute Genomics Platform"/>
            <consortium name="The Broad Institute Genome Sequencing Center for Infectious Disease"/>
            <person name="Wu L."/>
            <person name="Ma J."/>
        </authorList>
    </citation>
    <scope>NUCLEOTIDE SEQUENCE [LARGE SCALE GENOMIC DNA]</scope>
    <source>
        <strain evidence="3">CCM 7044</strain>
    </source>
</reference>
<dbReference type="Proteomes" id="UP001597479">
    <property type="component" value="Unassembled WGS sequence"/>
</dbReference>
<dbReference type="EMBL" id="JBHUOG010000001">
    <property type="protein sequence ID" value="MFD2792930.1"/>
    <property type="molecule type" value="Genomic_DNA"/>
</dbReference>
<gene>
    <name evidence="2" type="ORF">ACFS27_05135</name>
</gene>
<organism evidence="2 3">
    <name type="scientific">Promicromonospora vindobonensis</name>
    <dbReference type="NCBI Taxonomy" id="195748"/>
    <lineage>
        <taxon>Bacteria</taxon>
        <taxon>Bacillati</taxon>
        <taxon>Actinomycetota</taxon>
        <taxon>Actinomycetes</taxon>
        <taxon>Micrococcales</taxon>
        <taxon>Promicromonosporaceae</taxon>
        <taxon>Promicromonospora</taxon>
    </lineage>
</organism>
<accession>A0ABW5VNT1</accession>
<protein>
    <submittedName>
        <fullName evidence="2">Competence protein CoiA family protein</fullName>
    </submittedName>
</protein>
<dbReference type="RefSeq" id="WP_377180770.1">
    <property type="nucleotide sequence ID" value="NZ_JBHUOG010000001.1"/>
</dbReference>
<evidence type="ECO:0000313" key="3">
    <source>
        <dbReference type="Proteomes" id="UP001597479"/>
    </source>
</evidence>
<name>A0ABW5VNT1_9MICO</name>
<proteinExistence type="predicted"/>
<feature type="domain" description="Competence protein CoiA nuclease-like" evidence="1">
    <location>
        <begin position="83"/>
        <end position="175"/>
    </location>
</feature>
<evidence type="ECO:0000259" key="1">
    <source>
        <dbReference type="Pfam" id="PF06054"/>
    </source>
</evidence>
<sequence length="412" mass="46406">MEQGHEAVAAFLDRESRQVWARHRITGEPVFVAPGAAAEVRKTARAEWTCLVPECEELISTRGGSKRDHFFHVTAVEHPGGPEGVNHLASKAMLAQWAAREASGGAIVVEEQSIKNIELELNRRPDVLVTWPTGQRLAMEVEYKHFPAELWAAKQTDLDREGVTVTWLVGHTRVQLDPKFASAVRVPALGRTLAAADRHVLVINPVTRQIGTLAGDRRFTTRLKWDSTAWLRVDELDACVLDPHKGLVTPTMRRIDAAIKGAARAAAEEAADERAIEEALEEEEHRRRAAWLASRARRLVHRVWGNSPRLLRDSSDDDWAIEAIPVHWHTVLYEALIYNRLGRDFAFDDCWTALRTASITWTHDDDYALKALMSYLDTFVDAGLVMPVGTDRWRACGRIDRWKQVPGRLPRA</sequence>
<dbReference type="InterPro" id="IPR010330">
    <property type="entry name" value="CoiA_nuc"/>
</dbReference>
<dbReference type="Pfam" id="PF06054">
    <property type="entry name" value="CoiA_nuc"/>
    <property type="match status" value="1"/>
</dbReference>
<keyword evidence="3" id="KW-1185">Reference proteome</keyword>
<comment type="caution">
    <text evidence="2">The sequence shown here is derived from an EMBL/GenBank/DDBJ whole genome shotgun (WGS) entry which is preliminary data.</text>
</comment>
<evidence type="ECO:0000313" key="2">
    <source>
        <dbReference type="EMBL" id="MFD2792930.1"/>
    </source>
</evidence>